<keyword evidence="2 4" id="KW-0547">Nucleotide-binding</keyword>
<dbReference type="InterPro" id="IPR052032">
    <property type="entry name" value="ATP-dep_AA_Ligase"/>
</dbReference>
<proteinExistence type="predicted"/>
<dbReference type="InterPro" id="IPR011761">
    <property type="entry name" value="ATP-grasp"/>
</dbReference>
<reference evidence="7" key="3">
    <citation type="submission" date="2015-08" db="EMBL/GenBank/DDBJ databases">
        <authorList>
            <person name="Weber T."/>
            <person name="Iftime D."/>
        </authorList>
    </citation>
    <scope>NUCLEOTIDE SEQUENCE</scope>
    <source>
        <strain evidence="7">Tu 365</strain>
    </source>
</reference>
<dbReference type="PANTHER" id="PTHR43585">
    <property type="entry name" value="FUMIPYRROLE BIOSYNTHESIS PROTEIN C"/>
    <property type="match status" value="1"/>
</dbReference>
<reference evidence="7 8" key="2">
    <citation type="journal article" date="2013" name="J. Biotechnol.">
        <title>Complete genome sequence of the kirromycin producer Streptomyces collinus Tu 365 consisting of a linear chromosome and two linear plasmids.</title>
        <authorList>
            <person name="Ruckert C."/>
            <person name="Szczepanowski R."/>
            <person name="Albersmeier A."/>
            <person name="Goesmann A."/>
            <person name="Iftime D."/>
            <person name="Musiol E.M."/>
            <person name="Blin K."/>
            <person name="Wohlleben W."/>
            <person name="Puhler A."/>
            <person name="Kalinowski J."/>
            <person name="Weber T."/>
        </authorList>
    </citation>
    <scope>NUCLEOTIDE SEQUENCE [LARGE SCALE GENOMIC DNA]</scope>
    <source>
        <strain evidence="8">DSM 40733 / Tue 365</strain>
        <strain evidence="7">Tu 365</strain>
    </source>
</reference>
<dbReference type="InterPro" id="IPR040570">
    <property type="entry name" value="LAL_C2"/>
</dbReference>
<evidence type="ECO:0000313" key="7">
    <source>
        <dbReference type="EMBL" id="AGS73757.1"/>
    </source>
</evidence>
<dbReference type="GO" id="GO:0005524">
    <property type="term" value="F:ATP binding"/>
    <property type="evidence" value="ECO:0007669"/>
    <property type="project" value="UniProtKB-UniRule"/>
</dbReference>
<dbReference type="Proteomes" id="UP000015423">
    <property type="component" value="Chromosome"/>
</dbReference>
<evidence type="ECO:0000313" key="6">
    <source>
        <dbReference type="EMBL" id="AGS66937.1"/>
    </source>
</evidence>
<organism evidence="7 8">
    <name type="scientific">Streptomyces collinus (strain DSM 40733 / Tue 365)</name>
    <dbReference type="NCBI Taxonomy" id="1214242"/>
    <lineage>
        <taxon>Bacteria</taxon>
        <taxon>Bacillati</taxon>
        <taxon>Actinomycetota</taxon>
        <taxon>Actinomycetes</taxon>
        <taxon>Kitasatosporales</taxon>
        <taxon>Streptomycetaceae</taxon>
        <taxon>Streptomyces</taxon>
    </lineage>
</organism>
<dbReference type="KEGG" id="sci:B446_34805"/>
<dbReference type="GO" id="GO:0046872">
    <property type="term" value="F:metal ion binding"/>
    <property type="evidence" value="ECO:0007669"/>
    <property type="project" value="InterPro"/>
</dbReference>
<reference evidence="8" key="1">
    <citation type="submission" date="2012-10" db="EMBL/GenBank/DDBJ databases">
        <title>The complete genome sequence of Streptomyces collinus Tu 365.</title>
        <authorList>
            <person name="Ruckert C."/>
            <person name="Szczepanowski R."/>
            <person name="Goesmann A."/>
            <person name="Pross E.K."/>
            <person name="Musiol E.M."/>
            <person name="Blin K."/>
            <person name="Wohlleben W."/>
            <person name="Puhler A."/>
            <person name="Weber T."/>
            <person name="Kalinowski J."/>
        </authorList>
    </citation>
    <scope>NUCLEOTIDE SEQUENCE [LARGE SCALE GENOMIC DNA]</scope>
    <source>
        <strain evidence="8">DSM 40733 / Tue 365</strain>
    </source>
</reference>
<evidence type="ECO:0000256" key="1">
    <source>
        <dbReference type="ARBA" id="ARBA00022598"/>
    </source>
</evidence>
<name>S5VSA7_STRC3</name>
<keyword evidence="3 4" id="KW-0067">ATP-binding</keyword>
<dbReference type="EMBL" id="CP006259">
    <property type="protein sequence ID" value="AGS73757.1"/>
    <property type="molecule type" value="Genomic_DNA"/>
</dbReference>
<dbReference type="eggNOG" id="COG0151">
    <property type="taxonomic scope" value="Bacteria"/>
</dbReference>
<evidence type="ECO:0000256" key="4">
    <source>
        <dbReference type="PROSITE-ProRule" id="PRU00409"/>
    </source>
</evidence>
<evidence type="ECO:0000256" key="3">
    <source>
        <dbReference type="ARBA" id="ARBA00022840"/>
    </source>
</evidence>
<dbReference type="SUPFAM" id="SSF56059">
    <property type="entry name" value="Glutathione synthetase ATP-binding domain-like"/>
    <property type="match status" value="1"/>
</dbReference>
<evidence type="ECO:0000259" key="5">
    <source>
        <dbReference type="PROSITE" id="PS50975"/>
    </source>
</evidence>
<keyword evidence="8" id="KW-1185">Reference proteome</keyword>
<dbReference type="HOGENOM" id="CLU_029016_6_2_11"/>
<protein>
    <recommendedName>
        <fullName evidence="5">ATP-grasp domain-containing protein</fullName>
    </recommendedName>
</protein>
<sequence length="394" mass="42485">MVLVGARPAEGHTTLTRLGIPFVWIVDPGEPLPQAGAGVLAVHRAPYRADPTSLLEVPLPRDTAAVLSFTEFGLFPAALLCEALGLASVSVGAVLRTRDKLLMRRMLQADCPGPAFGIVGEDEPDADDFPLIAKPVRGAGSRGLHYIARPADYPALRDDLRGLLWERFVSGPEYSVEAVSGEDGHRILGVTAKRTSGRPRFIETGHQSPAPLDAVVHARIEERVRRCLDALGVDRGASHTEVKVEDGRVHVIETHTRPGGDRIPLLTQLVTGLDQYELAVRSVLPGPAPAEPRPRFAHAAVHYFPWEDAVLAGHADAGRCRALDGVVELQVHARPGDHLPLWQHSHQRPGHVVVGAGSRDELHARMRTVEEALSPVLRRTGDPVPAAPPLLPTS</sequence>
<evidence type="ECO:0000313" key="8">
    <source>
        <dbReference type="Proteomes" id="UP000015423"/>
    </source>
</evidence>
<gene>
    <name evidence="6" type="ORF">B446_00485</name>
    <name evidence="7" type="ORF">B446_34805</name>
</gene>
<feature type="domain" description="ATP-grasp" evidence="5">
    <location>
        <begin position="103"/>
        <end position="284"/>
    </location>
</feature>
<dbReference type="PANTHER" id="PTHR43585:SF2">
    <property type="entry name" value="ATP-GRASP ENZYME FSQD"/>
    <property type="match status" value="1"/>
</dbReference>
<dbReference type="Gene3D" id="3.30.470.20">
    <property type="entry name" value="ATP-grasp fold, B domain"/>
    <property type="match status" value="1"/>
</dbReference>
<dbReference type="GO" id="GO:0016874">
    <property type="term" value="F:ligase activity"/>
    <property type="evidence" value="ECO:0007669"/>
    <property type="project" value="UniProtKB-KW"/>
</dbReference>
<keyword evidence="1" id="KW-0436">Ligase</keyword>
<dbReference type="Pfam" id="PF13535">
    <property type="entry name" value="ATP-grasp_4"/>
    <property type="match status" value="1"/>
</dbReference>
<dbReference type="KEGG" id="sci:B446_00485"/>
<dbReference type="STRING" id="1214242.B446_00485"/>
<dbReference type="Pfam" id="PF18603">
    <property type="entry name" value="LAL_C2"/>
    <property type="match status" value="1"/>
</dbReference>
<accession>S5VSA7</accession>
<dbReference type="EMBL" id="CP006259">
    <property type="protein sequence ID" value="AGS66937.1"/>
    <property type="molecule type" value="Genomic_DNA"/>
</dbReference>
<evidence type="ECO:0000256" key="2">
    <source>
        <dbReference type="ARBA" id="ARBA00022741"/>
    </source>
</evidence>
<dbReference type="PATRIC" id="fig|1214242.5.peg.7139"/>
<dbReference type="AlphaFoldDB" id="S5VSA7"/>
<dbReference type="PROSITE" id="PS50975">
    <property type="entry name" value="ATP_GRASP"/>
    <property type="match status" value="1"/>
</dbReference>